<organism evidence="2 3">
    <name type="scientific">Chironomus riparius</name>
    <dbReference type="NCBI Taxonomy" id="315576"/>
    <lineage>
        <taxon>Eukaryota</taxon>
        <taxon>Metazoa</taxon>
        <taxon>Ecdysozoa</taxon>
        <taxon>Arthropoda</taxon>
        <taxon>Hexapoda</taxon>
        <taxon>Insecta</taxon>
        <taxon>Pterygota</taxon>
        <taxon>Neoptera</taxon>
        <taxon>Endopterygota</taxon>
        <taxon>Diptera</taxon>
        <taxon>Nematocera</taxon>
        <taxon>Chironomoidea</taxon>
        <taxon>Chironomidae</taxon>
        <taxon>Chironominae</taxon>
        <taxon>Chironomus</taxon>
    </lineage>
</organism>
<evidence type="ECO:0000313" key="3">
    <source>
        <dbReference type="Proteomes" id="UP001153620"/>
    </source>
</evidence>
<name>A0A9N9RWG6_9DIPT</name>
<keyword evidence="1" id="KW-0472">Membrane</keyword>
<evidence type="ECO:0000313" key="2">
    <source>
        <dbReference type="EMBL" id="CAG9806481.1"/>
    </source>
</evidence>
<gene>
    <name evidence="2" type="ORF">CHIRRI_LOCUS9337</name>
</gene>
<reference evidence="2" key="1">
    <citation type="submission" date="2022-01" db="EMBL/GenBank/DDBJ databases">
        <authorList>
            <person name="King R."/>
        </authorList>
    </citation>
    <scope>NUCLEOTIDE SEQUENCE</scope>
</reference>
<protein>
    <submittedName>
        <fullName evidence="2">Uncharacterized protein</fullName>
    </submittedName>
</protein>
<sequence>MVKILGIDDNSEAFSILVTLVFGVFLLIGTIALYMKVMGDKNRQDESHLQQLNRETIINHTKEE</sequence>
<accession>A0A9N9RWG6</accession>
<reference evidence="2" key="2">
    <citation type="submission" date="2022-10" db="EMBL/GenBank/DDBJ databases">
        <authorList>
            <consortium name="ENA_rothamsted_submissions"/>
            <consortium name="culmorum"/>
            <person name="King R."/>
        </authorList>
    </citation>
    <scope>NUCLEOTIDE SEQUENCE</scope>
</reference>
<dbReference type="EMBL" id="OU895879">
    <property type="protein sequence ID" value="CAG9806481.1"/>
    <property type="molecule type" value="Genomic_DNA"/>
</dbReference>
<dbReference type="Proteomes" id="UP001153620">
    <property type="component" value="Chromosome 3"/>
</dbReference>
<evidence type="ECO:0000256" key="1">
    <source>
        <dbReference type="SAM" id="Phobius"/>
    </source>
</evidence>
<feature type="transmembrane region" description="Helical" evidence="1">
    <location>
        <begin position="13"/>
        <end position="34"/>
    </location>
</feature>
<keyword evidence="1" id="KW-1133">Transmembrane helix</keyword>
<proteinExistence type="predicted"/>
<dbReference type="AlphaFoldDB" id="A0A9N9RWG6"/>
<keyword evidence="3" id="KW-1185">Reference proteome</keyword>
<keyword evidence="1" id="KW-0812">Transmembrane</keyword>
<dbReference type="OrthoDB" id="10511404at2759"/>